<dbReference type="Proteomes" id="UP001194468">
    <property type="component" value="Unassembled WGS sequence"/>
</dbReference>
<name>A0AAD4BW03_BOLED</name>
<protein>
    <submittedName>
        <fullName evidence="2">Uncharacterized protein</fullName>
    </submittedName>
</protein>
<proteinExistence type="predicted"/>
<comment type="caution">
    <text evidence="2">The sequence shown here is derived from an EMBL/GenBank/DDBJ whole genome shotgun (WGS) entry which is preliminary data.</text>
</comment>
<evidence type="ECO:0000256" key="1">
    <source>
        <dbReference type="SAM" id="MobiDB-lite"/>
    </source>
</evidence>
<evidence type="ECO:0000313" key="3">
    <source>
        <dbReference type="Proteomes" id="UP001194468"/>
    </source>
</evidence>
<reference evidence="2" key="2">
    <citation type="journal article" date="2020" name="Nat. Commun.">
        <title>Large-scale genome sequencing of mycorrhizal fungi provides insights into the early evolution of symbiotic traits.</title>
        <authorList>
            <person name="Miyauchi S."/>
            <person name="Kiss E."/>
            <person name="Kuo A."/>
            <person name="Drula E."/>
            <person name="Kohler A."/>
            <person name="Sanchez-Garcia M."/>
            <person name="Morin E."/>
            <person name="Andreopoulos B."/>
            <person name="Barry K.W."/>
            <person name="Bonito G."/>
            <person name="Buee M."/>
            <person name="Carver A."/>
            <person name="Chen C."/>
            <person name="Cichocki N."/>
            <person name="Clum A."/>
            <person name="Culley D."/>
            <person name="Crous P.W."/>
            <person name="Fauchery L."/>
            <person name="Girlanda M."/>
            <person name="Hayes R.D."/>
            <person name="Keri Z."/>
            <person name="LaButti K."/>
            <person name="Lipzen A."/>
            <person name="Lombard V."/>
            <person name="Magnuson J."/>
            <person name="Maillard F."/>
            <person name="Murat C."/>
            <person name="Nolan M."/>
            <person name="Ohm R.A."/>
            <person name="Pangilinan J."/>
            <person name="Pereira M.F."/>
            <person name="Perotto S."/>
            <person name="Peter M."/>
            <person name="Pfister S."/>
            <person name="Riley R."/>
            <person name="Sitrit Y."/>
            <person name="Stielow J.B."/>
            <person name="Szollosi G."/>
            <person name="Zifcakova L."/>
            <person name="Stursova M."/>
            <person name="Spatafora J.W."/>
            <person name="Tedersoo L."/>
            <person name="Vaario L.M."/>
            <person name="Yamada A."/>
            <person name="Yan M."/>
            <person name="Wang P."/>
            <person name="Xu J."/>
            <person name="Bruns T."/>
            <person name="Baldrian P."/>
            <person name="Vilgalys R."/>
            <person name="Dunand C."/>
            <person name="Henrissat B."/>
            <person name="Grigoriev I.V."/>
            <person name="Hibbett D."/>
            <person name="Nagy L.G."/>
            <person name="Martin F.M."/>
        </authorList>
    </citation>
    <scope>NUCLEOTIDE SEQUENCE</scope>
    <source>
        <strain evidence="2">BED1</strain>
    </source>
</reference>
<keyword evidence="3" id="KW-1185">Reference proteome</keyword>
<feature type="region of interest" description="Disordered" evidence="1">
    <location>
        <begin position="1"/>
        <end position="35"/>
    </location>
</feature>
<accession>A0AAD4BW03</accession>
<gene>
    <name evidence="2" type="ORF">L210DRAFT_3644867</name>
</gene>
<feature type="compositionally biased region" description="Low complexity" evidence="1">
    <location>
        <begin position="24"/>
        <end position="35"/>
    </location>
</feature>
<feature type="region of interest" description="Disordered" evidence="1">
    <location>
        <begin position="91"/>
        <end position="140"/>
    </location>
</feature>
<organism evidence="2 3">
    <name type="scientific">Boletus edulis BED1</name>
    <dbReference type="NCBI Taxonomy" id="1328754"/>
    <lineage>
        <taxon>Eukaryota</taxon>
        <taxon>Fungi</taxon>
        <taxon>Dikarya</taxon>
        <taxon>Basidiomycota</taxon>
        <taxon>Agaricomycotina</taxon>
        <taxon>Agaricomycetes</taxon>
        <taxon>Agaricomycetidae</taxon>
        <taxon>Boletales</taxon>
        <taxon>Boletineae</taxon>
        <taxon>Boletaceae</taxon>
        <taxon>Boletoideae</taxon>
        <taxon>Boletus</taxon>
    </lineage>
</organism>
<feature type="compositionally biased region" description="Pro residues" evidence="1">
    <location>
        <begin position="1"/>
        <end position="23"/>
    </location>
</feature>
<dbReference type="EMBL" id="WHUW01000010">
    <property type="protein sequence ID" value="KAF8441609.1"/>
    <property type="molecule type" value="Genomic_DNA"/>
</dbReference>
<reference evidence="2" key="1">
    <citation type="submission" date="2019-10" db="EMBL/GenBank/DDBJ databases">
        <authorList>
            <consortium name="DOE Joint Genome Institute"/>
            <person name="Kuo A."/>
            <person name="Miyauchi S."/>
            <person name="Kiss E."/>
            <person name="Drula E."/>
            <person name="Kohler A."/>
            <person name="Sanchez-Garcia M."/>
            <person name="Andreopoulos B."/>
            <person name="Barry K.W."/>
            <person name="Bonito G."/>
            <person name="Buee M."/>
            <person name="Carver A."/>
            <person name="Chen C."/>
            <person name="Cichocki N."/>
            <person name="Clum A."/>
            <person name="Culley D."/>
            <person name="Crous P.W."/>
            <person name="Fauchery L."/>
            <person name="Girlanda M."/>
            <person name="Hayes R."/>
            <person name="Keri Z."/>
            <person name="LaButti K."/>
            <person name="Lipzen A."/>
            <person name="Lombard V."/>
            <person name="Magnuson J."/>
            <person name="Maillard F."/>
            <person name="Morin E."/>
            <person name="Murat C."/>
            <person name="Nolan M."/>
            <person name="Ohm R."/>
            <person name="Pangilinan J."/>
            <person name="Pereira M."/>
            <person name="Perotto S."/>
            <person name="Peter M."/>
            <person name="Riley R."/>
            <person name="Sitrit Y."/>
            <person name="Stielow B."/>
            <person name="Szollosi G."/>
            <person name="Zifcakova L."/>
            <person name="Stursova M."/>
            <person name="Spatafora J.W."/>
            <person name="Tedersoo L."/>
            <person name="Vaario L.-M."/>
            <person name="Yamada A."/>
            <person name="Yan M."/>
            <person name="Wang P."/>
            <person name="Xu J."/>
            <person name="Bruns T."/>
            <person name="Baldrian P."/>
            <person name="Vilgalys R."/>
            <person name="Henrissat B."/>
            <person name="Grigoriev I.V."/>
            <person name="Hibbett D."/>
            <person name="Nagy L.G."/>
            <person name="Martin F.M."/>
        </authorList>
    </citation>
    <scope>NUCLEOTIDE SEQUENCE</scope>
    <source>
        <strain evidence="2">BED1</strain>
    </source>
</reference>
<sequence length="279" mass="32379">MANALPSPPPSPSPAPPPAPTPSPLLSSFSSTFPSQEEPQFRRKCLGCSLPLIWRQWSVQDSDHGRWYTYCDLREDDCDWFRWAFEDSDVLDIPQSPPPRTSSSHKRKHSPSIEVSSPFPAKRKHSPSIEISSPRPTSEHVYDQQIAPLLYARHRTSTSYGLSKINLASSLPPERSSTSSTERPQPPRVWPFDFYANEMDIGFKTCRLESNKQRPVEKVFVDQFHVKFVRSTYYDHRRHWMSVSHSVRERYIGYGQTERGRWSTFIRQEIRGERQMGQR</sequence>
<evidence type="ECO:0000313" key="2">
    <source>
        <dbReference type="EMBL" id="KAF8441609.1"/>
    </source>
</evidence>
<dbReference type="AlphaFoldDB" id="A0AAD4BW03"/>